<dbReference type="InterPro" id="IPR029062">
    <property type="entry name" value="Class_I_gatase-like"/>
</dbReference>
<name>A0ABV8JQJ2_9FLAO</name>
<reference evidence="3" key="1">
    <citation type="journal article" date="2019" name="Int. J. Syst. Evol. Microbiol.">
        <title>The Global Catalogue of Microorganisms (GCM) 10K type strain sequencing project: providing services to taxonomists for standard genome sequencing and annotation.</title>
        <authorList>
            <consortium name="The Broad Institute Genomics Platform"/>
            <consortium name="The Broad Institute Genome Sequencing Center for Infectious Disease"/>
            <person name="Wu L."/>
            <person name="Ma J."/>
        </authorList>
    </citation>
    <scope>NUCLEOTIDE SEQUENCE [LARGE SCALE GENOMIC DNA]</scope>
    <source>
        <strain evidence="3">CECT 7477</strain>
    </source>
</reference>
<evidence type="ECO:0000313" key="3">
    <source>
        <dbReference type="Proteomes" id="UP001595814"/>
    </source>
</evidence>
<evidence type="ECO:0000313" key="2">
    <source>
        <dbReference type="EMBL" id="MFC4095886.1"/>
    </source>
</evidence>
<gene>
    <name evidence="2" type="ORF">ACFOUT_08370</name>
</gene>
<protein>
    <submittedName>
        <fullName evidence="2">ThuA domain-containing protein</fullName>
    </submittedName>
</protein>
<feature type="domain" description="ThuA-like" evidence="1">
    <location>
        <begin position="102"/>
        <end position="298"/>
    </location>
</feature>
<dbReference type="PANTHER" id="PTHR40469">
    <property type="entry name" value="SECRETED GLYCOSYL HYDROLASE"/>
    <property type="match status" value="1"/>
</dbReference>
<comment type="caution">
    <text evidence="2">The sequence shown here is derived from an EMBL/GenBank/DDBJ whole genome shotgun (WGS) entry which is preliminary data.</text>
</comment>
<dbReference type="Proteomes" id="UP001595814">
    <property type="component" value="Unassembled WGS sequence"/>
</dbReference>
<keyword evidence="3" id="KW-1185">Reference proteome</keyword>
<dbReference type="Gene3D" id="3.40.50.880">
    <property type="match status" value="1"/>
</dbReference>
<dbReference type="PANTHER" id="PTHR40469:SF2">
    <property type="entry name" value="GALACTOSE-BINDING DOMAIN-LIKE SUPERFAMILY PROTEIN"/>
    <property type="match status" value="1"/>
</dbReference>
<dbReference type="EMBL" id="JBHSAW010000004">
    <property type="protein sequence ID" value="MFC4095886.1"/>
    <property type="molecule type" value="Genomic_DNA"/>
</dbReference>
<dbReference type="SUPFAM" id="SSF52317">
    <property type="entry name" value="Class I glutamine amidotransferase-like"/>
    <property type="match status" value="1"/>
</dbReference>
<proteinExistence type="predicted"/>
<sequence length="324" mass="36496">MKTQPRIILTVLATMICSLGISQSSEKSIKTLIVDGQNNHEHWPKITYMLKAEMEKTGLFSVDVARSAYTWQGEQFLEDYSIAGTEGTEAFEKPKADPAYAPKFSKYDLIVCNFGWNAAPWPEETKKEFEKFIKKGGGLVVFHAADNSFPEWEAYNQMIGLGGWGDRNEKDGPYVYYNDEGKLIRDNSPGHAGSHGPQHEYQIQVRNFDHPITKGMPKKWLHAKDELYDCLRGPAENMEVLATAYSSEEYKGTARHEPALMVLNYGKGRIFHNIMGHADYSVESVGFMVSMLRGSEWAATGKVTQEIPDNFPTAEKSSSVKFLE</sequence>
<dbReference type="Pfam" id="PF06283">
    <property type="entry name" value="ThuA"/>
    <property type="match status" value="1"/>
</dbReference>
<organism evidence="2 3">
    <name type="scientific">Euzebyella saccharophila</name>
    <dbReference type="NCBI Taxonomy" id="679664"/>
    <lineage>
        <taxon>Bacteria</taxon>
        <taxon>Pseudomonadati</taxon>
        <taxon>Bacteroidota</taxon>
        <taxon>Flavobacteriia</taxon>
        <taxon>Flavobacteriales</taxon>
        <taxon>Flavobacteriaceae</taxon>
        <taxon>Euzebyella</taxon>
    </lineage>
</organism>
<evidence type="ECO:0000259" key="1">
    <source>
        <dbReference type="Pfam" id="PF06283"/>
    </source>
</evidence>
<dbReference type="InterPro" id="IPR029010">
    <property type="entry name" value="ThuA-like"/>
</dbReference>
<dbReference type="RefSeq" id="WP_192460475.1">
    <property type="nucleotide sequence ID" value="NZ_JACYFJ010000001.1"/>
</dbReference>
<accession>A0ABV8JQJ2</accession>